<name>A0AAP2RL71_9FIRM</name>
<organism evidence="2 3">
    <name type="scientific">Lientehia hominis</name>
    <dbReference type="NCBI Taxonomy" id="2897778"/>
    <lineage>
        <taxon>Bacteria</taxon>
        <taxon>Bacillati</taxon>
        <taxon>Bacillota</taxon>
        <taxon>Clostridia</taxon>
        <taxon>Lachnospirales</taxon>
        <taxon>Lachnospiraceae</taxon>
        <taxon>Lientehia</taxon>
    </lineage>
</organism>
<keyword evidence="1" id="KW-0472">Membrane</keyword>
<dbReference type="EMBL" id="JAJNOR010000011">
    <property type="protein sequence ID" value="MCD2493699.1"/>
    <property type="molecule type" value="Genomic_DNA"/>
</dbReference>
<comment type="caution">
    <text evidence="2">The sequence shown here is derived from an EMBL/GenBank/DDBJ whole genome shotgun (WGS) entry which is preliminary data.</text>
</comment>
<gene>
    <name evidence="2" type="ORF">LQE92_13900</name>
</gene>
<dbReference type="RefSeq" id="WP_231063543.1">
    <property type="nucleotide sequence ID" value="NZ_JAJNOR010000011.1"/>
</dbReference>
<protein>
    <submittedName>
        <fullName evidence="2">Uncharacterized protein</fullName>
    </submittedName>
</protein>
<reference evidence="2 3" key="1">
    <citation type="submission" date="2021-11" db="EMBL/GenBank/DDBJ databases">
        <title>Lacrimispora sp. nov. NSJ-141 isolated from human feces.</title>
        <authorList>
            <person name="Abdugheni R."/>
        </authorList>
    </citation>
    <scope>NUCLEOTIDE SEQUENCE [LARGE SCALE GENOMIC DNA]</scope>
    <source>
        <strain evidence="2 3">NSJ-141</strain>
    </source>
</reference>
<feature type="transmembrane region" description="Helical" evidence="1">
    <location>
        <begin position="35"/>
        <end position="55"/>
    </location>
</feature>
<evidence type="ECO:0000256" key="1">
    <source>
        <dbReference type="SAM" id="Phobius"/>
    </source>
</evidence>
<sequence length="58" mass="6224">MIISTIGMLIGALVAGVGIYYLVKEKQDKESVKIYGIISVVGGVIFIGMLVKLILELL</sequence>
<evidence type="ECO:0000313" key="3">
    <source>
        <dbReference type="Proteomes" id="UP001299265"/>
    </source>
</evidence>
<feature type="transmembrane region" description="Helical" evidence="1">
    <location>
        <begin position="6"/>
        <end position="23"/>
    </location>
</feature>
<keyword evidence="1" id="KW-0812">Transmembrane</keyword>
<keyword evidence="3" id="KW-1185">Reference proteome</keyword>
<evidence type="ECO:0000313" key="2">
    <source>
        <dbReference type="EMBL" id="MCD2493699.1"/>
    </source>
</evidence>
<proteinExistence type="predicted"/>
<accession>A0AAP2RL71</accession>
<dbReference type="AlphaFoldDB" id="A0AAP2RL71"/>
<keyword evidence="1" id="KW-1133">Transmembrane helix</keyword>
<dbReference type="Proteomes" id="UP001299265">
    <property type="component" value="Unassembled WGS sequence"/>
</dbReference>